<protein>
    <recommendedName>
        <fullName evidence="7">DUF680 domain-containing protein</fullName>
    </recommendedName>
</protein>
<dbReference type="EMBL" id="PDLK01000002">
    <property type="protein sequence ID" value="PHH03867.1"/>
    <property type="molecule type" value="Genomic_DNA"/>
</dbReference>
<evidence type="ECO:0000313" key="3">
    <source>
        <dbReference type="EMBL" id="PHH03867.1"/>
    </source>
</evidence>
<feature type="chain" id="PRO_5040002030" description="DUF680 domain-containing protein" evidence="1">
    <location>
        <begin position="23"/>
        <end position="77"/>
    </location>
</feature>
<dbReference type="KEGG" id="lax:APT61_13045"/>
<evidence type="ECO:0000313" key="5">
    <source>
        <dbReference type="Proteomes" id="UP000222768"/>
    </source>
</evidence>
<dbReference type="Proteomes" id="UP000222768">
    <property type="component" value="Unassembled WGS sequence"/>
</dbReference>
<dbReference type="Proteomes" id="UP000310719">
    <property type="component" value="Chromosome"/>
</dbReference>
<reference evidence="5" key="2">
    <citation type="submission" date="2017-09" db="EMBL/GenBank/DDBJ databases">
        <title>FDA dAtabase for Regulatory Grade micrObial Sequences (FDA-ARGOS): Supporting development and validation of Infectious Disease Dx tests.</title>
        <authorList>
            <person name="Minogue T."/>
            <person name="Wolcott M."/>
            <person name="Wasieloski L."/>
            <person name="Aguilar W."/>
            <person name="Moore D."/>
            <person name="Tallon L."/>
            <person name="Sadzewicz L."/>
            <person name="Ott S."/>
            <person name="Zhao X."/>
            <person name="Nagaraj S."/>
            <person name="Vavikolanu K."/>
            <person name="Aluvathingal J."/>
            <person name="Nadendla S."/>
            <person name="Sichtig H."/>
        </authorList>
    </citation>
    <scope>NUCLEOTIDE SEQUENCE [LARGE SCALE GENOMIC DNA]</scope>
    <source>
        <strain evidence="5">FDAARGOS_404</strain>
    </source>
</reference>
<organism evidence="4 6">
    <name type="scientific">Leclercia adecarboxylata</name>
    <dbReference type="NCBI Taxonomy" id="83655"/>
    <lineage>
        <taxon>Bacteria</taxon>
        <taxon>Pseudomonadati</taxon>
        <taxon>Pseudomonadota</taxon>
        <taxon>Gammaproteobacteria</taxon>
        <taxon>Enterobacterales</taxon>
        <taxon>Enterobacteriaceae</taxon>
        <taxon>Leclercia</taxon>
    </lineage>
</organism>
<name>A0A4U9HRN9_9ENTR</name>
<proteinExistence type="predicted"/>
<evidence type="ECO:0008006" key="7">
    <source>
        <dbReference type="Google" id="ProtNLM"/>
    </source>
</evidence>
<evidence type="ECO:0000313" key="4">
    <source>
        <dbReference type="EMBL" id="VTP67122.1"/>
    </source>
</evidence>
<evidence type="ECO:0000256" key="1">
    <source>
        <dbReference type="SAM" id="SignalP"/>
    </source>
</evidence>
<dbReference type="GeneID" id="30332844"/>
<dbReference type="Proteomes" id="UP001149314">
    <property type="component" value="Unassembled WGS sequence"/>
</dbReference>
<dbReference type="AlphaFoldDB" id="A0A4U9HRN9"/>
<feature type="signal peptide" evidence="1">
    <location>
        <begin position="1"/>
        <end position="22"/>
    </location>
</feature>
<dbReference type="RefSeq" id="WP_032617736.1">
    <property type="nucleotide sequence ID" value="NZ_CBCYCG010000003.1"/>
</dbReference>
<dbReference type="EMBL" id="LR590464">
    <property type="protein sequence ID" value="VTP67122.1"/>
    <property type="molecule type" value="Genomic_DNA"/>
</dbReference>
<evidence type="ECO:0000313" key="2">
    <source>
        <dbReference type="EMBL" id="MDC6638358.1"/>
    </source>
</evidence>
<accession>A0A4U9HRN9</accession>
<evidence type="ECO:0000313" key="6">
    <source>
        <dbReference type="Proteomes" id="UP000310719"/>
    </source>
</evidence>
<gene>
    <name evidence="3" type="ORF">CRX53_07715</name>
    <name evidence="4" type="ORF">NCTC13032_02883</name>
    <name evidence="2" type="ORF">OEZ79_08935</name>
</gene>
<reference evidence="3" key="1">
    <citation type="submission" date="2017-09" db="EMBL/GenBank/DDBJ databases">
        <title>FDA dAtabase for Regulatory Grade micrObial Sequences (FDA-ARGOS): Supporting development and validation of Infectious Disease Dx tests.</title>
        <authorList>
            <person name="Minogue T."/>
            <person name="Wolcott M."/>
            <person name="Wasieloski L."/>
            <person name="Aguilar W."/>
            <person name="Moore D."/>
            <person name="Tallon L.J."/>
            <person name="Sadzewicz L."/>
            <person name="Ott S."/>
            <person name="Zhao X."/>
            <person name="Nagaraj S."/>
            <person name="Vavikolanu K."/>
            <person name="Aluvathingal J."/>
            <person name="Nadendla S."/>
            <person name="Sichtig H."/>
        </authorList>
    </citation>
    <scope>NUCLEOTIDE SEQUENCE</scope>
    <source>
        <strain evidence="3">FDAARGOS_404</strain>
    </source>
</reference>
<sequence length="77" mass="7795">MNKITTASAAIVLSALSFGAFAADSVYHSASDTSTQIGITKASDVEAGSNIAPGSQSTGQSMDDAFDVHKLVAGEWS</sequence>
<dbReference type="EMBL" id="JAOURS010000007">
    <property type="protein sequence ID" value="MDC6638358.1"/>
    <property type="molecule type" value="Genomic_DNA"/>
</dbReference>
<keyword evidence="1" id="KW-0732">Signal</keyword>
<reference evidence="4 6" key="3">
    <citation type="submission" date="2019-05" db="EMBL/GenBank/DDBJ databases">
        <authorList>
            <consortium name="Pathogen Informatics"/>
        </authorList>
    </citation>
    <scope>NUCLEOTIDE SEQUENCE [LARGE SCALE GENOMIC DNA]</scope>
    <source>
        <strain evidence="4 6">NCTC13032</strain>
    </source>
</reference>
<reference evidence="2" key="4">
    <citation type="journal article" date="2023" name="Genes Genomics">
        <title>Genomic insights of Leclercia adecarboxylata strains linked to an outbreak in public hospitals in Mexico.</title>
        <authorList>
            <person name="Barrios-Villa E."/>
            <person name="Pacheco-Flores B."/>
            <person name="Lozano-Zarain P."/>
            <person name="Del Campo-Ortega R."/>
            <person name="de Jesus Ascencio-Montiel I."/>
            <person name="Gonzalez-Leon M."/>
            <person name="Camorlinga-Ponce M."/>
            <person name="Gaytan Cervantes F.J."/>
            <person name="Gonzalez Torres C."/>
            <person name="Aguilar E."/>
            <person name="Gonzalez Ibarra J."/>
            <person name="Torres Lopez F.J."/>
            <person name="Rosas-Vargas H."/>
            <person name="Gonzalez-Bonilla C.R."/>
            <person name="Del Carmen Rocha-Gracia R."/>
        </authorList>
    </citation>
    <scope>NUCLEOTIDE SEQUENCE</scope>
    <source>
        <strain evidence="2">Lac40</strain>
    </source>
</reference>